<dbReference type="EMBL" id="JAAEDL010000006">
    <property type="protein sequence ID" value="MBR0680455.1"/>
    <property type="molecule type" value="Genomic_DNA"/>
</dbReference>
<dbReference type="Gene3D" id="1.10.1200.10">
    <property type="entry name" value="ACP-like"/>
    <property type="match status" value="1"/>
</dbReference>
<dbReference type="PROSITE" id="PS50075">
    <property type="entry name" value="CARRIER"/>
    <property type="match status" value="1"/>
</dbReference>
<dbReference type="AlphaFoldDB" id="A0A9X9X9R9"/>
<proteinExistence type="predicted"/>
<dbReference type="Pfam" id="PF00550">
    <property type="entry name" value="PP-binding"/>
    <property type="match status" value="1"/>
</dbReference>
<reference evidence="2" key="2">
    <citation type="journal article" date="2021" name="Syst. Appl. Microbiol.">
        <title>Roseomonas hellenica sp. nov., isolated from roots of wild-growing Alkanna tinctoria.</title>
        <authorList>
            <person name="Rat A."/>
            <person name="Naranjo H.D."/>
            <person name="Lebbe L."/>
            <person name="Cnockaert M."/>
            <person name="Krigas N."/>
            <person name="Grigoriadou K."/>
            <person name="Maloupa E."/>
            <person name="Willems A."/>
        </authorList>
    </citation>
    <scope>NUCLEOTIDE SEQUENCE</scope>
    <source>
        <strain evidence="2">LMG 31228</strain>
    </source>
</reference>
<accession>A0A9X9X9R9</accession>
<feature type="domain" description="Carrier" evidence="1">
    <location>
        <begin position="3"/>
        <end position="76"/>
    </location>
</feature>
<keyword evidence="3" id="KW-1185">Reference proteome</keyword>
<organism evidence="2 3">
    <name type="scientific">Neoroseomonas eburnea</name>
    <dbReference type="NCBI Taxonomy" id="1346889"/>
    <lineage>
        <taxon>Bacteria</taxon>
        <taxon>Pseudomonadati</taxon>
        <taxon>Pseudomonadota</taxon>
        <taxon>Alphaproteobacteria</taxon>
        <taxon>Acetobacterales</taxon>
        <taxon>Acetobacteraceae</taxon>
        <taxon>Neoroseomonas</taxon>
    </lineage>
</organism>
<protein>
    <submittedName>
        <fullName evidence="2">Phosphopantetheine-binding protein</fullName>
    </submittedName>
</protein>
<sequence>MPPMTREQMRADLARLLRMAPEELEDDDDLIDLGLDSMRAMALLTRWSEQGVELDLAAVAEKVTLGAWWALAERALAVRGDG</sequence>
<dbReference type="Proteomes" id="UP001138709">
    <property type="component" value="Unassembled WGS sequence"/>
</dbReference>
<evidence type="ECO:0000313" key="3">
    <source>
        <dbReference type="Proteomes" id="UP001138709"/>
    </source>
</evidence>
<reference evidence="2" key="1">
    <citation type="submission" date="2020-01" db="EMBL/GenBank/DDBJ databases">
        <authorList>
            <person name="Rat A."/>
        </authorList>
    </citation>
    <scope>NUCLEOTIDE SEQUENCE</scope>
    <source>
        <strain evidence="2">LMG 31228</strain>
    </source>
</reference>
<evidence type="ECO:0000313" key="2">
    <source>
        <dbReference type="EMBL" id="MBR0680455.1"/>
    </source>
</evidence>
<name>A0A9X9X9R9_9PROT</name>
<gene>
    <name evidence="2" type="ORF">GXW74_08150</name>
</gene>
<dbReference type="InterPro" id="IPR009081">
    <property type="entry name" value="PP-bd_ACP"/>
</dbReference>
<dbReference type="InterPro" id="IPR036736">
    <property type="entry name" value="ACP-like_sf"/>
</dbReference>
<dbReference type="SUPFAM" id="SSF47336">
    <property type="entry name" value="ACP-like"/>
    <property type="match status" value="1"/>
</dbReference>
<evidence type="ECO:0000259" key="1">
    <source>
        <dbReference type="PROSITE" id="PS50075"/>
    </source>
</evidence>
<comment type="caution">
    <text evidence="2">The sequence shown here is derived from an EMBL/GenBank/DDBJ whole genome shotgun (WGS) entry which is preliminary data.</text>
</comment>